<protein>
    <submittedName>
        <fullName evidence="2">Uncharacterized protein</fullName>
    </submittedName>
</protein>
<proteinExistence type="predicted"/>
<evidence type="ECO:0000313" key="2">
    <source>
        <dbReference type="WBParaSite" id="JU765_v2.g15083.t1"/>
    </source>
</evidence>
<accession>A0AC34QCW4</accession>
<evidence type="ECO:0000313" key="1">
    <source>
        <dbReference type="Proteomes" id="UP000887576"/>
    </source>
</evidence>
<sequence>MFRQRFIELVTDDVVHFLNLEGHDLVDYLAKCQRKYLRDVHCFIEPSQTRVSIINHDSVSNTTIRILEIQGIEGCFDLEENTCFIFNREFKISGIRLKMVVIEADFFAKFLSENKLYFFSMNKVLVRPEEMPLSTILNGTKHSIVVICPVGIVIPKNYLEVFCEWERQVPLHILEIKNVPFDENANFELLETFFEKFGNSYFYSFILWFDVSFDGKYEKMVEKQISKILEKINKKHEDFLDLQLKIYIFPEKKESLIYIYNQICDYKGNYCFDGKCEKMLEKQINKILEKINKKHEDFLDLQLKIYIFPEKKESLIYIYNQICEYKGNYCFCFADSESKKKSEDDDDIHEMATLLNAERELTEPVLEKQNDDDIHEMATLLNAERELTEPVLEKQTEQETFDDKLDKMPHVKESTIPPTSNVKPKHYGFEEFTPELSSTKDQISNSHLQWALSVLEHKRTSDFTFTDIRAAYMDLETAADGGSDEAKKMLAFALLFGEYRWSIDEAKKL</sequence>
<name>A0AC34QCW4_9BILA</name>
<dbReference type="Proteomes" id="UP000887576">
    <property type="component" value="Unplaced"/>
</dbReference>
<dbReference type="WBParaSite" id="JU765_v2.g15083.t1">
    <property type="protein sequence ID" value="JU765_v2.g15083.t1"/>
    <property type="gene ID" value="JU765_v2.g15083"/>
</dbReference>
<reference evidence="2" key="1">
    <citation type="submission" date="2022-11" db="UniProtKB">
        <authorList>
            <consortium name="WormBaseParasite"/>
        </authorList>
    </citation>
    <scope>IDENTIFICATION</scope>
</reference>
<organism evidence="1 2">
    <name type="scientific">Panagrolaimus sp. JU765</name>
    <dbReference type="NCBI Taxonomy" id="591449"/>
    <lineage>
        <taxon>Eukaryota</taxon>
        <taxon>Metazoa</taxon>
        <taxon>Ecdysozoa</taxon>
        <taxon>Nematoda</taxon>
        <taxon>Chromadorea</taxon>
        <taxon>Rhabditida</taxon>
        <taxon>Tylenchina</taxon>
        <taxon>Panagrolaimomorpha</taxon>
        <taxon>Panagrolaimoidea</taxon>
        <taxon>Panagrolaimidae</taxon>
        <taxon>Panagrolaimus</taxon>
    </lineage>
</organism>